<evidence type="ECO:0000256" key="1">
    <source>
        <dbReference type="SAM" id="MobiDB-lite"/>
    </source>
</evidence>
<accession>A0A6A5R6R1</accession>
<dbReference type="EMBL" id="ML979001">
    <property type="protein sequence ID" value="KAF1923825.1"/>
    <property type="molecule type" value="Genomic_DNA"/>
</dbReference>
<dbReference type="GeneID" id="54346808"/>
<evidence type="ECO:0000313" key="2">
    <source>
        <dbReference type="EMBL" id="KAF1923825.1"/>
    </source>
</evidence>
<gene>
    <name evidence="2" type="ORF">M421DRAFT_306496</name>
</gene>
<name>A0A6A5R6R1_9PLEO</name>
<evidence type="ECO:0000313" key="3">
    <source>
        <dbReference type="Proteomes" id="UP000800082"/>
    </source>
</evidence>
<dbReference type="RefSeq" id="XP_033444078.1">
    <property type="nucleotide sequence ID" value="XM_033589161.1"/>
</dbReference>
<dbReference type="Proteomes" id="UP000800082">
    <property type="component" value="Unassembled WGS sequence"/>
</dbReference>
<proteinExistence type="predicted"/>
<feature type="region of interest" description="Disordered" evidence="1">
    <location>
        <begin position="14"/>
        <end position="35"/>
    </location>
</feature>
<protein>
    <submittedName>
        <fullName evidence="2">Uncharacterized protein</fullName>
    </submittedName>
</protein>
<dbReference type="AlphaFoldDB" id="A0A6A5R6R1"/>
<reference evidence="2" key="1">
    <citation type="journal article" date="2020" name="Stud. Mycol.">
        <title>101 Dothideomycetes genomes: a test case for predicting lifestyles and emergence of pathogens.</title>
        <authorList>
            <person name="Haridas S."/>
            <person name="Albert R."/>
            <person name="Binder M."/>
            <person name="Bloem J."/>
            <person name="Labutti K."/>
            <person name="Salamov A."/>
            <person name="Andreopoulos B."/>
            <person name="Baker S."/>
            <person name="Barry K."/>
            <person name="Bills G."/>
            <person name="Bluhm B."/>
            <person name="Cannon C."/>
            <person name="Castanera R."/>
            <person name="Culley D."/>
            <person name="Daum C."/>
            <person name="Ezra D."/>
            <person name="Gonzalez J."/>
            <person name="Henrissat B."/>
            <person name="Kuo A."/>
            <person name="Liang C."/>
            <person name="Lipzen A."/>
            <person name="Lutzoni F."/>
            <person name="Magnuson J."/>
            <person name="Mondo S."/>
            <person name="Nolan M."/>
            <person name="Ohm R."/>
            <person name="Pangilinan J."/>
            <person name="Park H.-J."/>
            <person name="Ramirez L."/>
            <person name="Alfaro M."/>
            <person name="Sun H."/>
            <person name="Tritt A."/>
            <person name="Yoshinaga Y."/>
            <person name="Zwiers L.-H."/>
            <person name="Turgeon B."/>
            <person name="Goodwin S."/>
            <person name="Spatafora J."/>
            <person name="Crous P."/>
            <person name="Grigoriev I."/>
        </authorList>
    </citation>
    <scope>NUCLEOTIDE SEQUENCE</scope>
    <source>
        <strain evidence="2">CBS 183.55</strain>
    </source>
</reference>
<sequence length="66" mass="7312">MLLSTSYLSCITNTSSKQTPQRALESKDTSRTTTQNNTIHSLYTFALDTATNQAHAEMLNRTYPAA</sequence>
<keyword evidence="3" id="KW-1185">Reference proteome</keyword>
<organism evidence="2 3">
    <name type="scientific">Didymella exigua CBS 183.55</name>
    <dbReference type="NCBI Taxonomy" id="1150837"/>
    <lineage>
        <taxon>Eukaryota</taxon>
        <taxon>Fungi</taxon>
        <taxon>Dikarya</taxon>
        <taxon>Ascomycota</taxon>
        <taxon>Pezizomycotina</taxon>
        <taxon>Dothideomycetes</taxon>
        <taxon>Pleosporomycetidae</taxon>
        <taxon>Pleosporales</taxon>
        <taxon>Pleosporineae</taxon>
        <taxon>Didymellaceae</taxon>
        <taxon>Didymella</taxon>
    </lineage>
</organism>